<evidence type="ECO:0000259" key="3">
    <source>
        <dbReference type="Pfam" id="PF06863"/>
    </source>
</evidence>
<dbReference type="PANTHER" id="PTHR36509">
    <property type="entry name" value="BLL3101 PROTEIN"/>
    <property type="match status" value="1"/>
</dbReference>
<comment type="caution">
    <text evidence="4">The sequence shown here is derived from an EMBL/GenBank/DDBJ whole genome shotgun (WGS) entry which is preliminary data.</text>
</comment>
<organism evidence="4 5">
    <name type="scientific">Brevibacillus fortis</name>
    <dbReference type="NCBI Taxonomy" id="2126352"/>
    <lineage>
        <taxon>Bacteria</taxon>
        <taxon>Bacillati</taxon>
        <taxon>Bacillota</taxon>
        <taxon>Bacilli</taxon>
        <taxon>Bacillales</taxon>
        <taxon>Paenibacillaceae</taxon>
        <taxon>Brevibacillus</taxon>
    </lineage>
</organism>
<evidence type="ECO:0000256" key="1">
    <source>
        <dbReference type="SAM" id="SignalP"/>
    </source>
</evidence>
<gene>
    <name evidence="4" type="ORF">C7R93_20265</name>
</gene>
<feature type="signal peptide" evidence="1">
    <location>
        <begin position="1"/>
        <end position="28"/>
    </location>
</feature>
<evidence type="ECO:0000259" key="2">
    <source>
        <dbReference type="Pfam" id="PF06742"/>
    </source>
</evidence>
<keyword evidence="1" id="KW-0732">Signal</keyword>
<dbReference type="InterPro" id="IPR010621">
    <property type="entry name" value="DUF1214"/>
</dbReference>
<dbReference type="Pfam" id="PF06742">
    <property type="entry name" value="DUF1214"/>
    <property type="match status" value="1"/>
</dbReference>
<dbReference type="InterPro" id="IPR037050">
    <property type="entry name" value="DUF1254_sf"/>
</dbReference>
<feature type="domain" description="DUF1254" evidence="3">
    <location>
        <begin position="87"/>
        <end position="218"/>
    </location>
</feature>
<dbReference type="RefSeq" id="WP_106840515.1">
    <property type="nucleotide sequence ID" value="NZ_JBCNIW010000011.1"/>
</dbReference>
<evidence type="ECO:0000313" key="4">
    <source>
        <dbReference type="EMBL" id="PSJ92224.1"/>
    </source>
</evidence>
<protein>
    <submittedName>
        <fullName evidence="4">DUF1254 domain-containing protein</fullName>
    </submittedName>
</protein>
<dbReference type="EMBL" id="PXZM01000034">
    <property type="protein sequence ID" value="PSJ92224.1"/>
    <property type="molecule type" value="Genomic_DNA"/>
</dbReference>
<proteinExistence type="predicted"/>
<dbReference type="InterPro" id="IPR037049">
    <property type="entry name" value="DUF1214_C_sf"/>
</dbReference>
<dbReference type="PANTHER" id="PTHR36509:SF2">
    <property type="entry name" value="BLL3101 PROTEIN"/>
    <property type="match status" value="1"/>
</dbReference>
<evidence type="ECO:0000313" key="5">
    <source>
        <dbReference type="Proteomes" id="UP000240419"/>
    </source>
</evidence>
<dbReference type="Proteomes" id="UP000240419">
    <property type="component" value="Unassembled WGS sequence"/>
</dbReference>
<dbReference type="Pfam" id="PF06863">
    <property type="entry name" value="DUF1254"/>
    <property type="match status" value="1"/>
</dbReference>
<reference evidence="4 5" key="1">
    <citation type="submission" date="2018-03" db="EMBL/GenBank/DDBJ databases">
        <title>Brevisbacillus phylogenomics.</title>
        <authorList>
            <person name="Dunlap C."/>
        </authorList>
    </citation>
    <scope>NUCLEOTIDE SEQUENCE [LARGE SCALE GENOMIC DNA]</scope>
    <source>
        <strain evidence="4 5">NRRL NRS-1210</strain>
    </source>
</reference>
<accession>A0A2P7UZ10</accession>
<name>A0A2P7UZ10_9BACL</name>
<dbReference type="AlphaFoldDB" id="A0A2P7UZ10"/>
<dbReference type="SUPFAM" id="SSF160935">
    <property type="entry name" value="VPA0735-like"/>
    <property type="match status" value="1"/>
</dbReference>
<dbReference type="Gene3D" id="2.60.40.1610">
    <property type="entry name" value="Domain of unknown function DUF1254"/>
    <property type="match status" value="1"/>
</dbReference>
<feature type="domain" description="DUF1214" evidence="2">
    <location>
        <begin position="346"/>
        <end position="453"/>
    </location>
</feature>
<dbReference type="OrthoDB" id="40820at2"/>
<feature type="chain" id="PRO_5015107414" evidence="1">
    <location>
        <begin position="29"/>
        <end position="473"/>
    </location>
</feature>
<dbReference type="InterPro" id="IPR010679">
    <property type="entry name" value="DUF1254"/>
</dbReference>
<sequence>MLPFLKKRLTLIVSLLCMTLHLSGLSYAKETTNAPSTQQSPLSLSKSFLQSQERLAYSLGIQAYIYGYPLVMSAKTMEDMVKNRAPINQFYYADTLASPAYRDIVTPNSDTLYMSAWLDLSETPVRLTVPANPQNRYYTVQMLDAYTNTFRNVSNRSTKQQTGQYIIASPQWKGPTPAHIPVIYAPTNTVWLIGRVEVKGETDLPQAVSFEKQIAIAPVHPKLQTAHIPETLPPDVLSSLSFFQVMTKWIQGNPPPECDRVLLDQFTQAGIDVQKGFDPSDLGPAKLAGLQRALLDAPTIVQNGFPGYTTFRNGWGAFSPIGTYGNQFLARSFIAYSGIGANVPSEEAYYRALTDGGGKPLTGAKSYRLHFTKEQLPKTSAFWSINVYDNELFLAKTAADRASVRSNTGTLAYNPDGSLDLYLQQQPPKGKEGNWLPLPEGEFNLVLRVFAPEPSTLGKPHAWPAVMERKPVQ</sequence>
<keyword evidence="5" id="KW-1185">Reference proteome</keyword>
<dbReference type="Gene3D" id="2.60.120.600">
    <property type="entry name" value="Domain of unknown function DUF1214, C-terminal domain"/>
    <property type="match status" value="1"/>
</dbReference>